<gene>
    <name evidence="2" type="ordered locus">TherJR_1460</name>
</gene>
<sequence length="241" mass="27670">MLRWFGVIFLTILIIIYPFRWEKGPTQKFGNSTIVHKKDRWTGQPWIITYGSIDGKIISGEESAVFPPSIIEAKKLSKLSGSEMQQKRVEIEQEITKQKQIASRNFEGHEKYLELANSMRDELVPHGWIKDKSGKKVYIPAGGWDWTPEKEKIIEQKIEAELPQQLVNQHKNYVSAQSRIKELSEELNNLPNLAEKQAMTELKNAAVKKRNIATGVWSSLSLLSLITIVISFVRRKNKIEA</sequence>
<dbReference type="HOGENOM" id="CLU_1164992_0_0_9"/>
<organism evidence="2 3">
    <name type="scientific">Thermincola potens (strain JR)</name>
    <dbReference type="NCBI Taxonomy" id="635013"/>
    <lineage>
        <taxon>Bacteria</taxon>
        <taxon>Bacillati</taxon>
        <taxon>Bacillota</taxon>
        <taxon>Clostridia</taxon>
        <taxon>Eubacteriales</taxon>
        <taxon>Thermincolaceae</taxon>
        <taxon>Thermincola</taxon>
    </lineage>
</organism>
<name>D5XF94_THEPJ</name>
<protein>
    <submittedName>
        <fullName evidence="2">Uncharacterized protein</fullName>
    </submittedName>
</protein>
<evidence type="ECO:0000256" key="1">
    <source>
        <dbReference type="SAM" id="Phobius"/>
    </source>
</evidence>
<evidence type="ECO:0000313" key="3">
    <source>
        <dbReference type="Proteomes" id="UP000002377"/>
    </source>
</evidence>
<dbReference type="RefSeq" id="WP_013120332.1">
    <property type="nucleotide sequence ID" value="NC_014152.1"/>
</dbReference>
<evidence type="ECO:0000313" key="2">
    <source>
        <dbReference type="EMBL" id="ADG82315.1"/>
    </source>
</evidence>
<dbReference type="OrthoDB" id="2624090at2"/>
<dbReference type="Proteomes" id="UP000002377">
    <property type="component" value="Chromosome"/>
</dbReference>
<keyword evidence="1" id="KW-0812">Transmembrane</keyword>
<accession>D5XF94</accession>
<keyword evidence="3" id="KW-1185">Reference proteome</keyword>
<feature type="transmembrane region" description="Helical" evidence="1">
    <location>
        <begin position="212"/>
        <end position="233"/>
    </location>
</feature>
<dbReference type="eggNOG" id="ENOG5033NSN">
    <property type="taxonomic scope" value="Bacteria"/>
</dbReference>
<dbReference type="EMBL" id="CP002028">
    <property type="protein sequence ID" value="ADG82315.1"/>
    <property type="molecule type" value="Genomic_DNA"/>
</dbReference>
<keyword evidence="1" id="KW-0472">Membrane</keyword>
<proteinExistence type="predicted"/>
<keyword evidence="1" id="KW-1133">Transmembrane helix</keyword>
<dbReference type="AlphaFoldDB" id="D5XF94"/>
<reference evidence="2 3" key="1">
    <citation type="submission" date="2010-05" db="EMBL/GenBank/DDBJ databases">
        <title>Complete sequence of Thermincola sp. JR.</title>
        <authorList>
            <consortium name="US DOE Joint Genome Institute"/>
            <person name="Lucas S."/>
            <person name="Copeland A."/>
            <person name="Lapidus A."/>
            <person name="Cheng J.-F."/>
            <person name="Bruce D."/>
            <person name="Goodwin L."/>
            <person name="Pitluck S."/>
            <person name="Chertkov O."/>
            <person name="Detter J.C."/>
            <person name="Han C."/>
            <person name="Tapia R."/>
            <person name="Land M."/>
            <person name="Hauser L."/>
            <person name="Kyrpides N."/>
            <person name="Mikhailova N."/>
            <person name="Hazen T.C."/>
            <person name="Woyke T."/>
        </authorList>
    </citation>
    <scope>NUCLEOTIDE SEQUENCE [LARGE SCALE GENOMIC DNA]</scope>
    <source>
        <strain evidence="2 3">JR</strain>
    </source>
</reference>
<dbReference type="KEGG" id="tjr:TherJR_1460"/>